<evidence type="ECO:0000256" key="7">
    <source>
        <dbReference type="ARBA" id="ARBA00023136"/>
    </source>
</evidence>
<protein>
    <submittedName>
        <fullName evidence="10">Ion channel</fullName>
    </submittedName>
</protein>
<keyword evidence="11" id="KW-1185">Reference proteome</keyword>
<dbReference type="PANTHER" id="PTHR31563:SF10">
    <property type="entry name" value="ION CHANNEL POLLUX-RELATED"/>
    <property type="match status" value="1"/>
</dbReference>
<dbReference type="GO" id="GO:0012505">
    <property type="term" value="C:endomembrane system"/>
    <property type="evidence" value="ECO:0007669"/>
    <property type="project" value="UniProtKB-SubCell"/>
</dbReference>
<dbReference type="EMBL" id="JNBS01003106">
    <property type="protein sequence ID" value="OQR88605.1"/>
    <property type="molecule type" value="Genomic_DNA"/>
</dbReference>
<reference evidence="10 11" key="1">
    <citation type="journal article" date="2014" name="Genome Biol. Evol.">
        <title>The secreted proteins of Achlya hypogyna and Thraustotheca clavata identify the ancestral oomycete secretome and reveal gene acquisitions by horizontal gene transfer.</title>
        <authorList>
            <person name="Misner I."/>
            <person name="Blouin N."/>
            <person name="Leonard G."/>
            <person name="Richards T.A."/>
            <person name="Lane C.E."/>
        </authorList>
    </citation>
    <scope>NUCLEOTIDE SEQUENCE [LARGE SCALE GENOMIC DNA]</scope>
    <source>
        <strain evidence="10 11">ATCC 34112</strain>
    </source>
</reference>
<keyword evidence="3" id="KW-0813">Transport</keyword>
<dbReference type="InterPro" id="IPR003148">
    <property type="entry name" value="RCK_N"/>
</dbReference>
<keyword evidence="5 8" id="KW-1133">Transmembrane helix</keyword>
<evidence type="ECO:0000259" key="9">
    <source>
        <dbReference type="PROSITE" id="PS51201"/>
    </source>
</evidence>
<dbReference type="PANTHER" id="PTHR31563">
    <property type="entry name" value="ION CHANNEL POLLUX-RELATED"/>
    <property type="match status" value="1"/>
</dbReference>
<accession>A0A1V9YS66</accession>
<evidence type="ECO:0000256" key="8">
    <source>
        <dbReference type="SAM" id="Phobius"/>
    </source>
</evidence>
<evidence type="ECO:0000256" key="3">
    <source>
        <dbReference type="ARBA" id="ARBA00022448"/>
    </source>
</evidence>
<organism evidence="10 11">
    <name type="scientific">Thraustotheca clavata</name>
    <dbReference type="NCBI Taxonomy" id="74557"/>
    <lineage>
        <taxon>Eukaryota</taxon>
        <taxon>Sar</taxon>
        <taxon>Stramenopiles</taxon>
        <taxon>Oomycota</taxon>
        <taxon>Saprolegniomycetes</taxon>
        <taxon>Saprolegniales</taxon>
        <taxon>Achlyaceae</taxon>
        <taxon>Thraustotheca</taxon>
    </lineage>
</organism>
<comment type="similarity">
    <text evidence="2">Belongs to the castor/pollux (TC 1.A.1.23) family.</text>
</comment>
<dbReference type="OrthoDB" id="414047at2759"/>
<comment type="subcellular location">
    <subcellularLocation>
        <location evidence="1">Endomembrane system</location>
        <topology evidence="1">Multi-pass membrane protein</topology>
    </subcellularLocation>
</comment>
<evidence type="ECO:0000313" key="10">
    <source>
        <dbReference type="EMBL" id="OQR88605.1"/>
    </source>
</evidence>
<feature type="transmembrane region" description="Helical" evidence="8">
    <location>
        <begin position="754"/>
        <end position="775"/>
    </location>
</feature>
<feature type="transmembrane region" description="Helical" evidence="8">
    <location>
        <begin position="701"/>
        <end position="721"/>
    </location>
</feature>
<proteinExistence type="inferred from homology"/>
<keyword evidence="4 8" id="KW-0812">Transmembrane</keyword>
<evidence type="ECO:0000313" key="11">
    <source>
        <dbReference type="Proteomes" id="UP000243217"/>
    </source>
</evidence>
<dbReference type="Gene3D" id="3.40.50.720">
    <property type="entry name" value="NAD(P)-binding Rossmann-like Domain"/>
    <property type="match status" value="2"/>
</dbReference>
<dbReference type="PROSITE" id="PS51201">
    <property type="entry name" value="RCK_N"/>
    <property type="match status" value="1"/>
</dbReference>
<evidence type="ECO:0000256" key="1">
    <source>
        <dbReference type="ARBA" id="ARBA00004127"/>
    </source>
</evidence>
<feature type="domain" description="RCK N-terminal" evidence="9">
    <location>
        <begin position="6"/>
        <end position="148"/>
    </location>
</feature>
<dbReference type="InterPro" id="IPR010420">
    <property type="entry name" value="CASTOR/POLLUX/SYM8_dom"/>
</dbReference>
<name>A0A1V9YS66_9STRA</name>
<evidence type="ECO:0000256" key="4">
    <source>
        <dbReference type="ARBA" id="ARBA00022692"/>
    </source>
</evidence>
<comment type="caution">
    <text evidence="10">The sequence shown here is derived from an EMBL/GenBank/DDBJ whole genome shotgun (WGS) entry which is preliminary data.</text>
</comment>
<dbReference type="GO" id="GO:0006813">
    <property type="term" value="P:potassium ion transport"/>
    <property type="evidence" value="ECO:0007669"/>
    <property type="project" value="InterPro"/>
</dbReference>
<evidence type="ECO:0000256" key="5">
    <source>
        <dbReference type="ARBA" id="ARBA00022989"/>
    </source>
</evidence>
<sequence length="1423" mass="159362">MTIIESGHSLLLGWTDKSISLIKQLCLANESEGGGVIVILAEADKEFMEGELETQIEEHEYHKTKVVVRSGSPLIISDLKKVSAHAARSITIMASSIDADKSDAACLRIILSLRGLFKLKGHVVAEIRDVDNEPLVHLVGGNIVETLVSHDIIGRLILLAARSPRLSQVYNSLLGFEGDEFYCQTWPNAVGVAFGDLIERFPLASPIGIKSKAGKITIKPNMDYVIQERDEIIVLAEDNDSYAFEAPVAIPPLPIPQIPQQNQEKEKILVCGWRRDIQDMLVLLDDFLIKGSEVHLLSEISLEDREAFLAQSGVEVDSFENCIFKHHIGSTSVRRFLEPLPLEEYTSIMVLCDFQRELDILNSDSHSLATVLLLRNMQKNKKDQLKEQLFAPRIVDAIERWTRNVTNKCPCITEILDPRTQKTVATNSSISAHSDFVMSNELVSCMLAMISESRSVKKILHKLLSPKSNTFTVQKGSRYCASNEAMSYFQLSKRLIAINELLVGYLPKIISPLDPDMVVLNPKNKAIARRWSEYDLIVITGGLKDGNRIVDIKSNVIDRITEQLRADNLKNGKVPEVHPVVEVGVRAGNPPEPRIRTRRSLLSKSNQHLPAPSLVNGAFEVTPEAYHKLLLSHCAMGRDGGLKVQPKAAKYAENGTEDADSLVVKSSITEAAKRKKRSYSPSEYAVYKIDTFISTRRGQTITLVSFGSVFTVVVGLLISVIEHDVTIAEAIWETWNYMTFPGAQREAEHWDKRVIAMIVSIIGILFFAVILGFVVDSVREKMDSLKKGKSQVVEENHTVLLGWTDKSIYLIRELCRANESEKGGVIVVLAEAEKEELEAELHSQMHEEDLLGTKVVFRSGNPLLIMDLRKVSAHTARSIVIMASLGDADKSDASVLRIILSLLGLPQLKGHIVAEVRDIDNEPLISLVGGGAVESLVSHDVIGRLVIMSARSPGLAKVFSAVLGFEGNEFYISEWPRCVGVPFKNLQEYFEDAIPIGIETVKGDIIIKPDMERKIEPGEQIIFLAEDNDTYKARDEPIAIPPCKDHPLVVAERQIEKILMCGWRRDIRDMIKLLDEVAMKGSEVHLLCEEPPIEERDVQLVESGLNLSSLENIQLIHQFGNTAIRRHVDQLPLEMYTSVMILGDQCRETDILHSDSHSLSTVLLLRGLQAARRRKAKQRLFTQKVTDSLGSWVQKSTKTNQSCPCITEILDPRTQKTIASNKTISMHSEFIQSNELVSCMLAMISESRKVKKILNELLGSVGCTFTVEPHTRYCDKDEMLSFYQVAKRALVYDEVLCGYQTHNSTDETILNPPKKDFAREWKDIDFVIIRNKRKRQEEHNLQLIQESTEAFEDMARHHRVHALLEHHDEVVPQASFSSSIVSFQPEDCHVVDITREVLERLSGKLSVILKECEGKSHHHGSAG</sequence>
<keyword evidence="6" id="KW-0406">Ion transport</keyword>
<evidence type="ECO:0000256" key="2">
    <source>
        <dbReference type="ARBA" id="ARBA00008577"/>
    </source>
</evidence>
<evidence type="ECO:0000256" key="6">
    <source>
        <dbReference type="ARBA" id="ARBA00023065"/>
    </source>
</evidence>
<dbReference type="InterPro" id="IPR044849">
    <property type="entry name" value="CASTOR/POLLUX/SYM8-like"/>
</dbReference>
<dbReference type="Proteomes" id="UP000243217">
    <property type="component" value="Unassembled WGS sequence"/>
</dbReference>
<keyword evidence="7 8" id="KW-0472">Membrane</keyword>
<gene>
    <name evidence="10" type="ORF">THRCLA_10213</name>
</gene>
<dbReference type="Pfam" id="PF06241">
    <property type="entry name" value="Castor_Poll_mid"/>
    <property type="match status" value="2"/>
</dbReference>